<evidence type="ECO:0000313" key="2">
    <source>
        <dbReference type="EMBL" id="AVK76369.1"/>
    </source>
</evidence>
<dbReference type="InterPro" id="IPR025475">
    <property type="entry name" value="DUF4326"/>
</dbReference>
<dbReference type="GeneID" id="36843082"/>
<dbReference type="KEGG" id="vg:36843082"/>
<dbReference type="RefSeq" id="YP_009482372.1">
    <property type="nucleotide sequence ID" value="NC_037666.1"/>
</dbReference>
<proteinExistence type="predicted"/>
<organism evidence="2">
    <name type="scientific">Pandoravirus neocaledonia</name>
    <dbReference type="NCBI Taxonomy" id="2107708"/>
    <lineage>
        <taxon>Viruses</taxon>
        <taxon>Pandoravirus</taxon>
    </lineage>
</organism>
<sequence length="247" mass="27294">MQEATSTKKVTGKRPSAGDLRRFLVIKRAKGDDAFGDHNTSEPAVSSTQRACNNTTVATMACFHMPAVAPPCRGQAHDKNVQNTPTTPRKPTRVVRLQRSGGRIVQDCDVYIGRRWTMGGWDLPQSEWANPYSVRSVGSVAEAVRLYEHEHLRRRPDLLAKVGSLRGLVLGCWCKKRDSDPCHGDVLARLADAAASERPLSRSSRNNNNNNKHRLDASLFFPVARTDGFPGLAKRKGLGKIGSLFFF</sequence>
<feature type="domain" description="DUF4326" evidence="1">
    <location>
        <begin position="99"/>
        <end position="188"/>
    </location>
</feature>
<accession>A0A2U7UD26</accession>
<gene>
    <name evidence="2" type="ORF">pneo_cds_762</name>
</gene>
<protein>
    <recommendedName>
        <fullName evidence="1">DUF4326 domain-containing protein</fullName>
    </recommendedName>
</protein>
<evidence type="ECO:0000259" key="1">
    <source>
        <dbReference type="Pfam" id="PF14216"/>
    </source>
</evidence>
<dbReference type="Proteomes" id="UP000249287">
    <property type="component" value="Segment"/>
</dbReference>
<reference evidence="2" key="1">
    <citation type="journal article" date="2018" name="Nat. Commun.">
        <title>Diversity and evolution of the emerging Pandoraviridae family.</title>
        <authorList>
            <person name="Legendre M."/>
            <person name="Fabre E."/>
            <person name="Poirot O."/>
            <person name="Jeudy S."/>
            <person name="Lartigue A."/>
            <person name="Alempic J.M."/>
            <person name="Beucher L."/>
            <person name="Philippe N."/>
            <person name="Bertaux L."/>
            <person name="Christo-Foroux E."/>
            <person name="Labadie K."/>
            <person name="Coute Y."/>
            <person name="Abergel C."/>
            <person name="Claverie J.M."/>
        </authorList>
    </citation>
    <scope>NUCLEOTIDE SEQUENCE [LARGE SCALE GENOMIC DNA]</scope>
    <source>
        <strain evidence="2">Neocaledonia</strain>
    </source>
</reference>
<name>A0A2U7UD26_9VIRU</name>
<dbReference type="EMBL" id="MG011690">
    <property type="protein sequence ID" value="AVK76369.1"/>
    <property type="molecule type" value="Genomic_DNA"/>
</dbReference>
<dbReference type="Pfam" id="PF14216">
    <property type="entry name" value="DUF4326"/>
    <property type="match status" value="1"/>
</dbReference>